<gene>
    <name evidence="2" type="ORF">EDD38_5179</name>
</gene>
<protein>
    <recommendedName>
        <fullName evidence="4">Lipoprotein</fullName>
    </recommendedName>
</protein>
<evidence type="ECO:0000256" key="1">
    <source>
        <dbReference type="SAM" id="MobiDB-lite"/>
    </source>
</evidence>
<proteinExistence type="predicted"/>
<feature type="region of interest" description="Disordered" evidence="1">
    <location>
        <begin position="259"/>
        <end position="279"/>
    </location>
</feature>
<evidence type="ECO:0000313" key="2">
    <source>
        <dbReference type="EMBL" id="RPE36798.1"/>
    </source>
</evidence>
<dbReference type="AlphaFoldDB" id="A0A3N4RTU1"/>
<name>A0A3N4RTU1_9ACTN</name>
<comment type="caution">
    <text evidence="2">The sequence shown here is derived from an EMBL/GenBank/DDBJ whole genome shotgun (WGS) entry which is preliminary data.</text>
</comment>
<reference evidence="2 3" key="1">
    <citation type="submission" date="2018-11" db="EMBL/GenBank/DDBJ databases">
        <title>Sequencing the genomes of 1000 actinobacteria strains.</title>
        <authorList>
            <person name="Klenk H.-P."/>
        </authorList>
    </citation>
    <scope>NUCLEOTIDE SEQUENCE [LARGE SCALE GENOMIC DNA]</scope>
    <source>
        <strain evidence="2 3">DSM 44781</strain>
    </source>
</reference>
<evidence type="ECO:0008006" key="4">
    <source>
        <dbReference type="Google" id="ProtNLM"/>
    </source>
</evidence>
<dbReference type="EMBL" id="RKQG01000001">
    <property type="protein sequence ID" value="RPE36798.1"/>
    <property type="molecule type" value="Genomic_DNA"/>
</dbReference>
<keyword evidence="3" id="KW-1185">Reference proteome</keyword>
<dbReference type="Proteomes" id="UP000266906">
    <property type="component" value="Unassembled WGS sequence"/>
</dbReference>
<accession>A0A3N4RTU1</accession>
<sequence length="279" mass="29045">MYAPLVMSFEFGSVRPVGPRGPGVVRGWGGVVSVSKRAVGAAAVAAGVVLAAVLTGCSGVRSALGAGSAAPDHRAQEIEQLRAVLAEPAEPFSASLSVKSSDDRTSVEGQGTVTVSDVQTGATGEWMISGSAPVLVYTTTTRDAVYTQLDGGKWHRETRQGQVLVADHRQLALALLAADPASYRGPEQLRSGGTAYRLNGPLPVDRLTDALGVLRRRVADQQVPQCTTDLLVDDRGRLSELSLTCEAGTYRAVTYLGLDGYGPPSEVPPPPDADLPAPS</sequence>
<feature type="compositionally biased region" description="Pro residues" evidence="1">
    <location>
        <begin position="265"/>
        <end position="279"/>
    </location>
</feature>
<evidence type="ECO:0000313" key="3">
    <source>
        <dbReference type="Proteomes" id="UP000266906"/>
    </source>
</evidence>
<organism evidence="2 3">
    <name type="scientific">Kitasatospora cineracea</name>
    <dbReference type="NCBI Taxonomy" id="88074"/>
    <lineage>
        <taxon>Bacteria</taxon>
        <taxon>Bacillati</taxon>
        <taxon>Actinomycetota</taxon>
        <taxon>Actinomycetes</taxon>
        <taxon>Kitasatosporales</taxon>
        <taxon>Streptomycetaceae</taxon>
        <taxon>Kitasatospora</taxon>
    </lineage>
</organism>